<dbReference type="RefSeq" id="WP_380773836.1">
    <property type="nucleotide sequence ID" value="NZ_JBHUEO010000026.1"/>
</dbReference>
<evidence type="ECO:0000313" key="2">
    <source>
        <dbReference type="EMBL" id="MFD1707120.1"/>
    </source>
</evidence>
<dbReference type="Pfam" id="PF17313">
    <property type="entry name" value="DUF5359"/>
    <property type="match status" value="1"/>
</dbReference>
<reference evidence="3" key="1">
    <citation type="journal article" date="2019" name="Int. J. Syst. Evol. Microbiol.">
        <title>The Global Catalogue of Microorganisms (GCM) 10K type strain sequencing project: providing services to taxonomists for standard genome sequencing and annotation.</title>
        <authorList>
            <consortium name="The Broad Institute Genomics Platform"/>
            <consortium name="The Broad Institute Genome Sequencing Center for Infectious Disease"/>
            <person name="Wu L."/>
            <person name="Ma J."/>
        </authorList>
    </citation>
    <scope>NUCLEOTIDE SEQUENCE [LARGE SCALE GENOMIC DNA]</scope>
    <source>
        <strain evidence="3">CGMCC 1.12295</strain>
    </source>
</reference>
<accession>A0ABW4KGG1</accession>
<keyword evidence="1" id="KW-0812">Transmembrane</keyword>
<comment type="caution">
    <text evidence="2">The sequence shown here is derived from an EMBL/GenBank/DDBJ whole genome shotgun (WGS) entry which is preliminary data.</text>
</comment>
<keyword evidence="1" id="KW-0472">Membrane</keyword>
<dbReference type="InterPro" id="IPR035281">
    <property type="entry name" value="DUF5359"/>
</dbReference>
<name>A0ABW4KGG1_9BACI</name>
<organism evidence="2 3">
    <name type="scientific">Siminovitchia sediminis</name>
    <dbReference type="NCBI Taxonomy" id="1274353"/>
    <lineage>
        <taxon>Bacteria</taxon>
        <taxon>Bacillati</taxon>
        <taxon>Bacillota</taxon>
        <taxon>Bacilli</taxon>
        <taxon>Bacillales</taxon>
        <taxon>Bacillaceae</taxon>
        <taxon>Siminovitchia</taxon>
    </lineage>
</organism>
<sequence length="57" mass="6868">MFERILHKLIVIHFIILILVQGFFITTPVMKSLNKIYLYEGVFSDHHENKLDVLKRR</sequence>
<keyword evidence="3" id="KW-1185">Reference proteome</keyword>
<feature type="transmembrane region" description="Helical" evidence="1">
    <location>
        <begin position="6"/>
        <end position="25"/>
    </location>
</feature>
<dbReference type="EMBL" id="JBHUEO010000026">
    <property type="protein sequence ID" value="MFD1707120.1"/>
    <property type="molecule type" value="Genomic_DNA"/>
</dbReference>
<evidence type="ECO:0000256" key="1">
    <source>
        <dbReference type="SAM" id="Phobius"/>
    </source>
</evidence>
<dbReference type="Proteomes" id="UP001597301">
    <property type="component" value="Unassembled WGS sequence"/>
</dbReference>
<evidence type="ECO:0000313" key="3">
    <source>
        <dbReference type="Proteomes" id="UP001597301"/>
    </source>
</evidence>
<proteinExistence type="predicted"/>
<protein>
    <submittedName>
        <fullName evidence="2">DUF5359 family protein</fullName>
    </submittedName>
</protein>
<gene>
    <name evidence="2" type="ORF">ACFSCZ_10290</name>
</gene>
<keyword evidence="1" id="KW-1133">Transmembrane helix</keyword>